<dbReference type="GO" id="GO:0046872">
    <property type="term" value="F:metal ion binding"/>
    <property type="evidence" value="ECO:0007669"/>
    <property type="project" value="UniProtKB-KW"/>
</dbReference>
<feature type="transmembrane region" description="Helical" evidence="12">
    <location>
        <begin position="103"/>
        <end position="128"/>
    </location>
</feature>
<dbReference type="AlphaFoldDB" id="A0A1X7BX21"/>
<evidence type="ECO:0000256" key="8">
    <source>
        <dbReference type="ARBA" id="ARBA00023136"/>
    </source>
</evidence>
<dbReference type="GO" id="GO:0062054">
    <property type="term" value="F:fluoride channel activity"/>
    <property type="evidence" value="ECO:0007669"/>
    <property type="project" value="UniProtKB-UniRule"/>
</dbReference>
<proteinExistence type="inferred from homology"/>
<dbReference type="EMBL" id="FWXB01000019">
    <property type="protein sequence ID" value="SMC14040.1"/>
    <property type="molecule type" value="Genomic_DNA"/>
</dbReference>
<keyword evidence="7 12" id="KW-0406">Ion transport</keyword>
<dbReference type="Pfam" id="PF02537">
    <property type="entry name" value="CRCB"/>
    <property type="match status" value="1"/>
</dbReference>
<evidence type="ECO:0000256" key="12">
    <source>
        <dbReference type="HAMAP-Rule" id="MF_00454"/>
    </source>
</evidence>
<evidence type="ECO:0000256" key="9">
    <source>
        <dbReference type="ARBA" id="ARBA00023303"/>
    </source>
</evidence>
<feature type="binding site" evidence="12">
    <location>
        <position position="85"/>
    </location>
    <ligand>
        <name>Na(+)</name>
        <dbReference type="ChEBI" id="CHEBI:29101"/>
        <note>structural</note>
    </ligand>
</feature>
<evidence type="ECO:0000256" key="4">
    <source>
        <dbReference type="ARBA" id="ARBA00022692"/>
    </source>
</evidence>
<keyword evidence="3" id="KW-0997">Cell inner membrane</keyword>
<dbReference type="HAMAP" id="MF_00454">
    <property type="entry name" value="FluC"/>
    <property type="match status" value="1"/>
</dbReference>
<dbReference type="Proteomes" id="UP000193224">
    <property type="component" value="Unassembled WGS sequence"/>
</dbReference>
<reference evidence="13 14" key="1">
    <citation type="submission" date="2017-03" db="EMBL/GenBank/DDBJ databases">
        <authorList>
            <person name="Afonso C.L."/>
            <person name="Miller P.J."/>
            <person name="Scott M.A."/>
            <person name="Spackman E."/>
            <person name="Goraichik I."/>
            <person name="Dimitrov K.M."/>
            <person name="Suarez D.L."/>
            <person name="Swayne D.E."/>
        </authorList>
    </citation>
    <scope>NUCLEOTIDE SEQUENCE [LARGE SCALE GENOMIC DNA]</scope>
    <source>
        <strain evidence="13 14">CECT 7745</strain>
    </source>
</reference>
<comment type="similarity">
    <text evidence="10 12">Belongs to the fluoride channel Fluc/FEX (TC 1.A.43) family.</text>
</comment>
<name>A0A1X7BX21_9RHOB</name>
<evidence type="ECO:0000256" key="10">
    <source>
        <dbReference type="ARBA" id="ARBA00035120"/>
    </source>
</evidence>
<dbReference type="PANTHER" id="PTHR28259:SF1">
    <property type="entry name" value="FLUORIDE EXPORT PROTEIN 1-RELATED"/>
    <property type="match status" value="1"/>
</dbReference>
<keyword evidence="2 12" id="KW-1003">Cell membrane</keyword>
<dbReference type="GO" id="GO:0005886">
    <property type="term" value="C:plasma membrane"/>
    <property type="evidence" value="ECO:0007669"/>
    <property type="project" value="UniProtKB-SubCell"/>
</dbReference>
<keyword evidence="9 12" id="KW-0407">Ion channel</keyword>
<comment type="function">
    <text evidence="12">Fluoride-specific ion channel. Important for reducing fluoride concentration in the cell, thus reducing its toxicity.</text>
</comment>
<comment type="catalytic activity">
    <reaction evidence="11">
        <text>fluoride(in) = fluoride(out)</text>
        <dbReference type="Rhea" id="RHEA:76159"/>
        <dbReference type="ChEBI" id="CHEBI:17051"/>
    </reaction>
    <physiologicalReaction direction="left-to-right" evidence="11">
        <dbReference type="Rhea" id="RHEA:76160"/>
    </physiologicalReaction>
</comment>
<keyword evidence="14" id="KW-1185">Reference proteome</keyword>
<evidence type="ECO:0000256" key="11">
    <source>
        <dbReference type="ARBA" id="ARBA00035585"/>
    </source>
</evidence>
<organism evidence="13 14">
    <name type="scientific">Roseovarius aestuarii</name>
    <dbReference type="NCBI Taxonomy" id="475083"/>
    <lineage>
        <taxon>Bacteria</taxon>
        <taxon>Pseudomonadati</taxon>
        <taxon>Pseudomonadota</taxon>
        <taxon>Alphaproteobacteria</taxon>
        <taxon>Rhodobacterales</taxon>
        <taxon>Roseobacteraceae</taxon>
        <taxon>Roseovarius</taxon>
    </lineage>
</organism>
<feature type="binding site" evidence="12">
    <location>
        <position position="82"/>
    </location>
    <ligand>
        <name>Na(+)</name>
        <dbReference type="ChEBI" id="CHEBI:29101"/>
        <note>structural</note>
    </ligand>
</feature>
<comment type="activity regulation">
    <text evidence="12">Na(+) is not transported, but it plays an essential structural role and its presence is essential for fluoride channel function.</text>
</comment>
<evidence type="ECO:0000313" key="14">
    <source>
        <dbReference type="Proteomes" id="UP000193224"/>
    </source>
</evidence>
<evidence type="ECO:0000256" key="7">
    <source>
        <dbReference type="ARBA" id="ARBA00023065"/>
    </source>
</evidence>
<feature type="transmembrane region" description="Helical" evidence="12">
    <location>
        <begin position="72"/>
        <end position="91"/>
    </location>
</feature>
<dbReference type="GO" id="GO:0140114">
    <property type="term" value="P:cellular detoxification of fluoride"/>
    <property type="evidence" value="ECO:0007669"/>
    <property type="project" value="UniProtKB-UniRule"/>
</dbReference>
<evidence type="ECO:0000256" key="6">
    <source>
        <dbReference type="ARBA" id="ARBA00023053"/>
    </source>
</evidence>
<comment type="subcellular location">
    <subcellularLocation>
        <location evidence="1 12">Cell membrane</location>
        <topology evidence="1 12">Multi-pass membrane protein</topology>
    </subcellularLocation>
</comment>
<keyword evidence="5 12" id="KW-1133">Transmembrane helix</keyword>
<evidence type="ECO:0000256" key="1">
    <source>
        <dbReference type="ARBA" id="ARBA00004651"/>
    </source>
</evidence>
<dbReference type="NCBIfam" id="NF010805">
    <property type="entry name" value="PRK14209.1"/>
    <property type="match status" value="1"/>
</dbReference>
<evidence type="ECO:0000256" key="2">
    <source>
        <dbReference type="ARBA" id="ARBA00022475"/>
    </source>
</evidence>
<keyword evidence="6 12" id="KW-0915">Sodium</keyword>
<feature type="transmembrane region" description="Helical" evidence="12">
    <location>
        <begin position="45"/>
        <end position="65"/>
    </location>
</feature>
<keyword evidence="12" id="KW-0479">Metal-binding</keyword>
<keyword evidence="12" id="KW-0813">Transport</keyword>
<dbReference type="InterPro" id="IPR003691">
    <property type="entry name" value="FluC"/>
</dbReference>
<protein>
    <recommendedName>
        <fullName evidence="12">Fluoride-specific ion channel FluC</fullName>
    </recommendedName>
</protein>
<sequence>MGQATDATMLMSFLSVALGGAIGSSLRFGAGVLMLRLVGSGFPLAILSVNVIGSFLMGLFVVYSFQRGLEHYNLFVMTGILGGFTTFSAFSLEAFTLFERGQIASAALYVLLSVVVSISGLVLGVWIARMVWA</sequence>
<dbReference type="NCBIfam" id="TIGR00494">
    <property type="entry name" value="crcB"/>
    <property type="match status" value="1"/>
</dbReference>
<keyword evidence="4 12" id="KW-0812">Transmembrane</keyword>
<evidence type="ECO:0000256" key="3">
    <source>
        <dbReference type="ARBA" id="ARBA00022519"/>
    </source>
</evidence>
<dbReference type="PANTHER" id="PTHR28259">
    <property type="entry name" value="FLUORIDE EXPORT PROTEIN 1-RELATED"/>
    <property type="match status" value="1"/>
</dbReference>
<gene>
    <name evidence="12 13" type="primary">crcB</name>
    <name evidence="12" type="synonym">fluC</name>
    <name evidence="13" type="ORF">ROA7745_03904</name>
</gene>
<evidence type="ECO:0000313" key="13">
    <source>
        <dbReference type="EMBL" id="SMC14040.1"/>
    </source>
</evidence>
<keyword evidence="8 12" id="KW-0472">Membrane</keyword>
<evidence type="ECO:0000256" key="5">
    <source>
        <dbReference type="ARBA" id="ARBA00022989"/>
    </source>
</evidence>
<accession>A0A1X7BX21</accession>